<feature type="domain" description="C2H2-type" evidence="7">
    <location>
        <begin position="414"/>
        <end position="447"/>
    </location>
</feature>
<protein>
    <recommendedName>
        <fullName evidence="7">C2H2-type domain-containing protein</fullName>
    </recommendedName>
</protein>
<organism evidence="8 9">
    <name type="scientific">Periplaneta americana</name>
    <name type="common">American cockroach</name>
    <name type="synonym">Blatta americana</name>
    <dbReference type="NCBI Taxonomy" id="6978"/>
    <lineage>
        <taxon>Eukaryota</taxon>
        <taxon>Metazoa</taxon>
        <taxon>Ecdysozoa</taxon>
        <taxon>Arthropoda</taxon>
        <taxon>Hexapoda</taxon>
        <taxon>Insecta</taxon>
        <taxon>Pterygota</taxon>
        <taxon>Neoptera</taxon>
        <taxon>Polyneoptera</taxon>
        <taxon>Dictyoptera</taxon>
        <taxon>Blattodea</taxon>
        <taxon>Blattoidea</taxon>
        <taxon>Blattidae</taxon>
        <taxon>Blattinae</taxon>
        <taxon>Periplaneta</taxon>
    </lineage>
</organism>
<keyword evidence="3 5" id="KW-0863">Zinc-finger</keyword>
<evidence type="ECO:0000256" key="1">
    <source>
        <dbReference type="ARBA" id="ARBA00010144"/>
    </source>
</evidence>
<feature type="region of interest" description="Disordered" evidence="6">
    <location>
        <begin position="108"/>
        <end position="248"/>
    </location>
</feature>
<evidence type="ECO:0000313" key="9">
    <source>
        <dbReference type="Proteomes" id="UP001148838"/>
    </source>
</evidence>
<keyword evidence="4" id="KW-0862">Zinc</keyword>
<feature type="compositionally biased region" description="Low complexity" evidence="6">
    <location>
        <begin position="128"/>
        <end position="141"/>
    </location>
</feature>
<dbReference type="PROSITE" id="PS50157">
    <property type="entry name" value="ZINC_FINGER_C2H2_2"/>
    <property type="match status" value="1"/>
</dbReference>
<sequence>MGGRADSGIRAASSRGGGGGMRCAPARPGAEQRSFRGEPFDGEVVLVRHVDKCALPCLVIQMVVLEGGGMLTTGSNQYLQPDYLSPLPTTLDAKKSPLALLAQTCSQIGADSPSSKPLIPPLEKPKKPTTAAASEGSAAASPPGPGPKPDKLARASSAEPARGLAFKPYEANVLSKKQPAEESRPPSKAGSVDADDKKSCGGSRAPSRKSATPEAAGKTSAPPPPIPASAAAERGKSVSPVGGNNEGASPIIRSGLEILHGHPKDLPLGTYKAGAGALQSGIGAGALGGSLGSLCSGCPPGLEPTNPAFRPPFAGGPFSHHHAAMLAAGYPSGTPYVHYARVKTASGGEALVPVCKDPYCTGCQYSAAHQQLLLGSAPCPSGCTQCDHQKFGLAALSAGLLPPGPAPPLSYRPYVCNWIAGDAYCGKRFGTSEELLQHLRTHTSLATAAEGAANPMALLGHHSFLHRYPNPPLSPLSAARYHPYSKPGALPGALPASPFSAFNPTALGPYYSPYSIYGQRIGAAAVHP</sequence>
<dbReference type="PANTHER" id="PTHR12522:SF5">
    <property type="entry name" value="ZINC FINGER PROTEIN NOC"/>
    <property type="match status" value="1"/>
</dbReference>
<keyword evidence="9" id="KW-1185">Reference proteome</keyword>
<comment type="caution">
    <text evidence="8">The sequence shown here is derived from an EMBL/GenBank/DDBJ whole genome shotgun (WGS) entry which is preliminary data.</text>
</comment>
<dbReference type="EMBL" id="JAJSOF020000027">
    <property type="protein sequence ID" value="KAJ4434093.1"/>
    <property type="molecule type" value="Genomic_DNA"/>
</dbReference>
<comment type="similarity">
    <text evidence="1">Belongs to the Elbow/Noc family.</text>
</comment>
<keyword evidence="2" id="KW-0479">Metal-binding</keyword>
<evidence type="ECO:0000256" key="5">
    <source>
        <dbReference type="PROSITE-ProRule" id="PRU00042"/>
    </source>
</evidence>
<dbReference type="Proteomes" id="UP001148838">
    <property type="component" value="Unassembled WGS sequence"/>
</dbReference>
<evidence type="ECO:0000259" key="7">
    <source>
        <dbReference type="PROSITE" id="PS50157"/>
    </source>
</evidence>
<evidence type="ECO:0000256" key="2">
    <source>
        <dbReference type="ARBA" id="ARBA00022723"/>
    </source>
</evidence>
<evidence type="ECO:0000256" key="6">
    <source>
        <dbReference type="SAM" id="MobiDB-lite"/>
    </source>
</evidence>
<accession>A0ABQ8SJC5</accession>
<proteinExistence type="inferred from homology"/>
<dbReference type="InterPro" id="IPR051520">
    <property type="entry name" value="Elbow/Noc_ZnFinger"/>
</dbReference>
<dbReference type="PANTHER" id="PTHR12522">
    <property type="entry name" value="ZINC-FINGER PROTEIN NOLZ1-RELATED"/>
    <property type="match status" value="1"/>
</dbReference>
<dbReference type="Gene3D" id="3.30.160.60">
    <property type="entry name" value="Classic Zinc Finger"/>
    <property type="match status" value="1"/>
</dbReference>
<evidence type="ECO:0000256" key="3">
    <source>
        <dbReference type="ARBA" id="ARBA00022771"/>
    </source>
</evidence>
<feature type="compositionally biased region" description="Low complexity" evidence="6">
    <location>
        <begin position="1"/>
        <end position="14"/>
    </location>
</feature>
<feature type="region of interest" description="Disordered" evidence="6">
    <location>
        <begin position="1"/>
        <end position="36"/>
    </location>
</feature>
<dbReference type="InterPro" id="IPR013087">
    <property type="entry name" value="Znf_C2H2_type"/>
</dbReference>
<evidence type="ECO:0000256" key="4">
    <source>
        <dbReference type="ARBA" id="ARBA00022833"/>
    </source>
</evidence>
<gene>
    <name evidence="8" type="ORF">ANN_16413</name>
</gene>
<reference evidence="8 9" key="1">
    <citation type="journal article" date="2022" name="Allergy">
        <title>Genome assembly and annotation of Periplaneta americana reveal a comprehensive cockroach allergen profile.</title>
        <authorList>
            <person name="Wang L."/>
            <person name="Xiong Q."/>
            <person name="Saelim N."/>
            <person name="Wang L."/>
            <person name="Nong W."/>
            <person name="Wan A.T."/>
            <person name="Shi M."/>
            <person name="Liu X."/>
            <person name="Cao Q."/>
            <person name="Hui J.H.L."/>
            <person name="Sookrung N."/>
            <person name="Leung T.F."/>
            <person name="Tungtrongchitr A."/>
            <person name="Tsui S.K.W."/>
        </authorList>
    </citation>
    <scope>NUCLEOTIDE SEQUENCE [LARGE SCALE GENOMIC DNA]</scope>
    <source>
        <strain evidence="8">PWHHKU_190912</strain>
    </source>
</reference>
<evidence type="ECO:0000313" key="8">
    <source>
        <dbReference type="EMBL" id="KAJ4434093.1"/>
    </source>
</evidence>
<name>A0ABQ8SJC5_PERAM</name>